<dbReference type="RefSeq" id="WP_047847808.1">
    <property type="nucleotide sequence ID" value="NZ_AEJF01000108.1"/>
</dbReference>
<dbReference type="PANTHER" id="PTHR28152:SF1">
    <property type="entry name" value="HYDROXYACYL-THIOESTER DEHYDRATASE TYPE 2, MITOCHONDRIAL"/>
    <property type="match status" value="1"/>
</dbReference>
<protein>
    <recommendedName>
        <fullName evidence="3">3-methylfumaryl-CoA hydratase</fullName>
    </recommendedName>
</protein>
<dbReference type="OrthoDB" id="7183822at2"/>
<sequence length="278" mass="30223">MFDNGEYQPVTRSEVCSLSAARRVAAMLDLPTESISEGDPLPKGWHFLLMAADTRRSDLRSDGFPGLGVPMPDLGFTRLLLGGRSTAYHTEIPVGAKVIRTSGITSLTQKSNASGPMAVVIIGHQIRLEGATEAAVTETQTYVLLPGQSRFKESVQAVQPITAARTQVVVPDETLLFQYSALGFNSHKIHIEKSYACEVEGFPDLVVNGGLTTLLLTEFARRELKLDLRNFSMKNVAPLFCGRPITLAADPHGEGWTLKAYDDTGKLAAEMEANVNEF</sequence>
<dbReference type="Gene3D" id="3.10.129.10">
    <property type="entry name" value="Hotdog Thioesterase"/>
    <property type="match status" value="1"/>
</dbReference>
<dbReference type="InterPro" id="IPR052741">
    <property type="entry name" value="Mitochondrial_HTD2"/>
</dbReference>
<name>A0A0J1FYD3_9BURK</name>
<dbReference type="GO" id="GO:0019171">
    <property type="term" value="F:(3R)-hydroxyacyl-[acyl-carrier-protein] dehydratase activity"/>
    <property type="evidence" value="ECO:0007669"/>
    <property type="project" value="TreeGrafter"/>
</dbReference>
<accession>A0A0J1FYD3</accession>
<dbReference type="Proteomes" id="UP000035963">
    <property type="component" value="Unassembled WGS sequence"/>
</dbReference>
<gene>
    <name evidence="1" type="ORF">EOS_16830</name>
</gene>
<evidence type="ECO:0000313" key="1">
    <source>
        <dbReference type="EMBL" id="KLU24963.1"/>
    </source>
</evidence>
<dbReference type="PATRIC" id="fig|908627.4.peg.3771"/>
<keyword evidence="2" id="KW-1185">Reference proteome</keyword>
<dbReference type="SUPFAM" id="SSF54637">
    <property type="entry name" value="Thioesterase/thiol ester dehydrase-isomerase"/>
    <property type="match status" value="1"/>
</dbReference>
<evidence type="ECO:0000313" key="2">
    <source>
        <dbReference type="Proteomes" id="UP000035963"/>
    </source>
</evidence>
<dbReference type="InterPro" id="IPR029069">
    <property type="entry name" value="HotDog_dom_sf"/>
</dbReference>
<proteinExistence type="predicted"/>
<organism evidence="1 2">
    <name type="scientific">Caballeronia mineralivorans PML1(12)</name>
    <dbReference type="NCBI Taxonomy" id="908627"/>
    <lineage>
        <taxon>Bacteria</taxon>
        <taxon>Pseudomonadati</taxon>
        <taxon>Pseudomonadota</taxon>
        <taxon>Betaproteobacteria</taxon>
        <taxon>Burkholderiales</taxon>
        <taxon>Burkholderiaceae</taxon>
        <taxon>Caballeronia</taxon>
    </lineage>
</organism>
<comment type="caution">
    <text evidence="1">The sequence shown here is derived from an EMBL/GenBank/DDBJ whole genome shotgun (WGS) entry which is preliminary data.</text>
</comment>
<dbReference type="EMBL" id="AEJF01000108">
    <property type="protein sequence ID" value="KLU24963.1"/>
    <property type="molecule type" value="Genomic_DNA"/>
</dbReference>
<reference evidence="1 2" key="1">
    <citation type="journal article" date="2015" name="Genome Announc.">
        <title>Draft Genome Sequence of Burkholderia sp. Strain PML1(12), an Ectomycorrhizosphere-Inhabiting Bacterium with Effective Mineral-Weathering Ability.</title>
        <authorList>
            <person name="Uroz S."/>
            <person name="Oger P."/>
        </authorList>
    </citation>
    <scope>NUCLEOTIDE SEQUENCE [LARGE SCALE GENOMIC DNA]</scope>
    <source>
        <strain evidence="2">PML1(12)</strain>
    </source>
</reference>
<evidence type="ECO:0008006" key="3">
    <source>
        <dbReference type="Google" id="ProtNLM"/>
    </source>
</evidence>
<dbReference type="PANTHER" id="PTHR28152">
    <property type="entry name" value="HYDROXYACYL-THIOESTER DEHYDRATASE TYPE 2, MITOCHONDRIAL"/>
    <property type="match status" value="1"/>
</dbReference>
<dbReference type="AlphaFoldDB" id="A0A0J1FYD3"/>